<reference evidence="5" key="2">
    <citation type="submission" date="2021-04" db="EMBL/GenBank/DDBJ databases">
        <authorList>
            <person name="Gilroy R."/>
        </authorList>
    </citation>
    <scope>NUCLEOTIDE SEQUENCE</scope>
    <source>
        <strain evidence="5">CHK196-3914</strain>
    </source>
</reference>
<proteinExistence type="predicted"/>
<dbReference type="Pfam" id="PF00005">
    <property type="entry name" value="ABC_tran"/>
    <property type="match status" value="1"/>
</dbReference>
<dbReference type="PROSITE" id="PS00211">
    <property type="entry name" value="ABC_TRANSPORTER_1"/>
    <property type="match status" value="1"/>
</dbReference>
<dbReference type="InterPro" id="IPR003593">
    <property type="entry name" value="AAA+_ATPase"/>
</dbReference>
<dbReference type="FunFam" id="3.40.50.300:FF:000042">
    <property type="entry name" value="Maltose/maltodextrin ABC transporter, ATP-binding protein"/>
    <property type="match status" value="1"/>
</dbReference>
<dbReference type="InterPro" id="IPR027417">
    <property type="entry name" value="P-loop_NTPase"/>
</dbReference>
<evidence type="ECO:0000313" key="6">
    <source>
        <dbReference type="Proteomes" id="UP000824116"/>
    </source>
</evidence>
<dbReference type="InterPro" id="IPR013611">
    <property type="entry name" value="Transp-assoc_OB_typ2"/>
</dbReference>
<dbReference type="InterPro" id="IPR050093">
    <property type="entry name" value="ABC_SmlMolc_Importer"/>
</dbReference>
<keyword evidence="3 5" id="KW-0067">ATP-binding</keyword>
<dbReference type="InterPro" id="IPR017871">
    <property type="entry name" value="ABC_transporter-like_CS"/>
</dbReference>
<keyword evidence="1" id="KW-0813">Transport</keyword>
<dbReference type="SMART" id="SM00382">
    <property type="entry name" value="AAA"/>
    <property type="match status" value="1"/>
</dbReference>
<dbReference type="PANTHER" id="PTHR42781:SF4">
    <property type="entry name" value="SPERMIDINE_PUTRESCINE IMPORT ATP-BINDING PROTEIN POTA"/>
    <property type="match status" value="1"/>
</dbReference>
<dbReference type="PANTHER" id="PTHR42781">
    <property type="entry name" value="SPERMIDINE/PUTRESCINE IMPORT ATP-BINDING PROTEIN POTA"/>
    <property type="match status" value="1"/>
</dbReference>
<evidence type="ECO:0000259" key="4">
    <source>
        <dbReference type="PROSITE" id="PS50893"/>
    </source>
</evidence>
<dbReference type="SUPFAM" id="SSF50331">
    <property type="entry name" value="MOP-like"/>
    <property type="match status" value="1"/>
</dbReference>
<protein>
    <submittedName>
        <fullName evidence="5">ABC transporter ATP-binding protein</fullName>
    </submittedName>
</protein>
<dbReference type="PROSITE" id="PS50893">
    <property type="entry name" value="ABC_TRANSPORTER_2"/>
    <property type="match status" value="1"/>
</dbReference>
<comment type="caution">
    <text evidence="5">The sequence shown here is derived from an EMBL/GenBank/DDBJ whole genome shotgun (WGS) entry which is preliminary data.</text>
</comment>
<dbReference type="InterPro" id="IPR003439">
    <property type="entry name" value="ABC_transporter-like_ATP-bd"/>
</dbReference>
<evidence type="ECO:0000256" key="2">
    <source>
        <dbReference type="ARBA" id="ARBA00022741"/>
    </source>
</evidence>
<accession>A0A9D2GBE9</accession>
<evidence type="ECO:0000256" key="1">
    <source>
        <dbReference type="ARBA" id="ARBA00022448"/>
    </source>
</evidence>
<dbReference type="EMBL" id="DXAY01000248">
    <property type="protein sequence ID" value="HIZ75646.1"/>
    <property type="molecule type" value="Genomic_DNA"/>
</dbReference>
<dbReference type="InterPro" id="IPR008995">
    <property type="entry name" value="Mo/tungstate-bd_C_term_dom"/>
</dbReference>
<dbReference type="AlphaFoldDB" id="A0A9D2GBE9"/>
<dbReference type="Pfam" id="PF08402">
    <property type="entry name" value="TOBE_2"/>
    <property type="match status" value="1"/>
</dbReference>
<dbReference type="SUPFAM" id="SSF52540">
    <property type="entry name" value="P-loop containing nucleoside triphosphate hydrolases"/>
    <property type="match status" value="1"/>
</dbReference>
<evidence type="ECO:0000256" key="3">
    <source>
        <dbReference type="ARBA" id="ARBA00022840"/>
    </source>
</evidence>
<keyword evidence="2" id="KW-0547">Nucleotide-binding</keyword>
<dbReference type="Proteomes" id="UP000824116">
    <property type="component" value="Unassembled WGS sequence"/>
</dbReference>
<gene>
    <name evidence="5" type="ORF">H9723_10490</name>
</gene>
<reference evidence="5" key="1">
    <citation type="journal article" date="2021" name="PeerJ">
        <title>Extensive microbial diversity within the chicken gut microbiome revealed by metagenomics and culture.</title>
        <authorList>
            <person name="Gilroy R."/>
            <person name="Ravi A."/>
            <person name="Getino M."/>
            <person name="Pursley I."/>
            <person name="Horton D.L."/>
            <person name="Alikhan N.F."/>
            <person name="Baker D."/>
            <person name="Gharbi K."/>
            <person name="Hall N."/>
            <person name="Watson M."/>
            <person name="Adriaenssens E.M."/>
            <person name="Foster-Nyarko E."/>
            <person name="Jarju S."/>
            <person name="Secka A."/>
            <person name="Antonio M."/>
            <person name="Oren A."/>
            <person name="Chaudhuri R.R."/>
            <person name="La Ragione R."/>
            <person name="Hildebrand F."/>
            <person name="Pallen M.J."/>
        </authorList>
    </citation>
    <scope>NUCLEOTIDE SEQUENCE</scope>
    <source>
        <strain evidence="5">CHK196-3914</strain>
    </source>
</reference>
<sequence>MAYIEFKNIDKFYGDNHVLKGINLEINKGDFVTLLGPSGCGKSTLLRCLAGLEQISGGQIMLDGEDITNKDPKDRNIGMVFQQYSLFPNMTVEENLSFGLKLQKLDPAEIRRRVTDAIDMVELKGKEKEYPANLSGGQQQRVALARGIVMQPKVLLLDEPLSAIDAKLRKSLQTSIRRIHKDLGLTSVFVTHDQDEAMVMSDVIHLFHDGRIEQSGSPVEVYTKPVTSFAAGFIGNYNILDSRAMELITGKKWKDGQIAIRPETFFLSRNPITTEDYCMQGTIRDSVPRGNVLRYTIDINNVEVYADVLFRSTSMYNIGDRLNIGVSDHNCVRL</sequence>
<feature type="domain" description="ABC transporter" evidence="4">
    <location>
        <begin position="4"/>
        <end position="234"/>
    </location>
</feature>
<evidence type="ECO:0000313" key="5">
    <source>
        <dbReference type="EMBL" id="HIZ75646.1"/>
    </source>
</evidence>
<dbReference type="GO" id="GO:0016887">
    <property type="term" value="F:ATP hydrolysis activity"/>
    <property type="evidence" value="ECO:0007669"/>
    <property type="project" value="InterPro"/>
</dbReference>
<dbReference type="GO" id="GO:0005524">
    <property type="term" value="F:ATP binding"/>
    <property type="evidence" value="ECO:0007669"/>
    <property type="project" value="UniProtKB-KW"/>
</dbReference>
<dbReference type="Gene3D" id="3.40.50.300">
    <property type="entry name" value="P-loop containing nucleotide triphosphate hydrolases"/>
    <property type="match status" value="1"/>
</dbReference>
<organism evidence="5 6">
    <name type="scientific">Candidatus Mediterraneibacter stercoravium</name>
    <dbReference type="NCBI Taxonomy" id="2838685"/>
    <lineage>
        <taxon>Bacteria</taxon>
        <taxon>Bacillati</taxon>
        <taxon>Bacillota</taxon>
        <taxon>Clostridia</taxon>
        <taxon>Lachnospirales</taxon>
        <taxon>Lachnospiraceae</taxon>
        <taxon>Mediterraneibacter</taxon>
    </lineage>
</organism>
<dbReference type="GO" id="GO:0043190">
    <property type="term" value="C:ATP-binding cassette (ABC) transporter complex"/>
    <property type="evidence" value="ECO:0007669"/>
    <property type="project" value="InterPro"/>
</dbReference>
<dbReference type="GO" id="GO:0140359">
    <property type="term" value="F:ABC-type transporter activity"/>
    <property type="evidence" value="ECO:0007669"/>
    <property type="project" value="UniProtKB-ARBA"/>
</dbReference>
<name>A0A9D2GBE9_9FIRM</name>